<gene>
    <name evidence="4" type="ORF">RS83_02630</name>
</gene>
<protein>
    <submittedName>
        <fullName evidence="4">Acetyltransferase (GNAT) family protein</fullName>
    </submittedName>
</protein>
<evidence type="ECO:0000313" key="4">
    <source>
        <dbReference type="EMBL" id="KJL27581.1"/>
    </source>
</evidence>
<dbReference type="EMBL" id="JYIW01000026">
    <property type="protein sequence ID" value="KJL27581.1"/>
    <property type="molecule type" value="Genomic_DNA"/>
</dbReference>
<accession>A0A0F0L7Q3</accession>
<feature type="domain" description="N-acetyltransferase" evidence="3">
    <location>
        <begin position="3"/>
        <end position="155"/>
    </location>
</feature>
<name>A0A0F0L7Q3_9MICO</name>
<dbReference type="InterPro" id="IPR000182">
    <property type="entry name" value="GNAT_dom"/>
</dbReference>
<keyword evidence="2" id="KW-0012">Acyltransferase</keyword>
<evidence type="ECO:0000259" key="3">
    <source>
        <dbReference type="PROSITE" id="PS51186"/>
    </source>
</evidence>
<dbReference type="PROSITE" id="PS51186">
    <property type="entry name" value="GNAT"/>
    <property type="match status" value="1"/>
</dbReference>
<reference evidence="4 5" key="1">
    <citation type="submission" date="2015-02" db="EMBL/GenBank/DDBJ databases">
        <title>Draft genome sequences of ten Microbacterium spp. with emphasis on heavy metal contaminated environments.</title>
        <authorList>
            <person name="Corretto E."/>
        </authorList>
    </citation>
    <scope>NUCLEOTIDE SEQUENCE [LARGE SCALE GENOMIC DNA]</scope>
    <source>
        <strain evidence="4 5">BEL4b</strain>
    </source>
</reference>
<comment type="caution">
    <text evidence="4">The sequence shown here is derived from an EMBL/GenBank/DDBJ whole genome shotgun (WGS) entry which is preliminary data.</text>
</comment>
<dbReference type="Pfam" id="PF00583">
    <property type="entry name" value="Acetyltransf_1"/>
    <property type="match status" value="1"/>
</dbReference>
<evidence type="ECO:0000256" key="2">
    <source>
        <dbReference type="ARBA" id="ARBA00023315"/>
    </source>
</evidence>
<evidence type="ECO:0000313" key="5">
    <source>
        <dbReference type="Proteomes" id="UP000033640"/>
    </source>
</evidence>
<dbReference type="InterPro" id="IPR016181">
    <property type="entry name" value="Acyl_CoA_acyltransferase"/>
</dbReference>
<dbReference type="SUPFAM" id="SSF55729">
    <property type="entry name" value="Acyl-CoA N-acyltransferases (Nat)"/>
    <property type="match status" value="1"/>
</dbReference>
<dbReference type="AlphaFoldDB" id="A0A0F0L7Q3"/>
<dbReference type="Gene3D" id="3.40.630.30">
    <property type="match status" value="1"/>
</dbReference>
<sequence>MNRRLRAAEASDAEMIQAIETEADALLIDALGAWDWPRADAGAVRLDSPGFVLMVEDSDSGSPVGFVHVLDVDGLAHLEQLSVTPAAARNGHGRALVTAAMDEARERGYTRLTLRTYAEIPWNAPFYSSCGFLESIPETAFLRGLVEIEAALGLDRYGRRVQMTVEL</sequence>
<dbReference type="OrthoDB" id="572496at2"/>
<dbReference type="RefSeq" id="WP_045279979.1">
    <property type="nucleotide sequence ID" value="NZ_JYIW01000026.1"/>
</dbReference>
<dbReference type="PANTHER" id="PTHR43877">
    <property type="entry name" value="AMINOALKYLPHOSPHONATE N-ACETYLTRANSFERASE-RELATED-RELATED"/>
    <property type="match status" value="1"/>
</dbReference>
<dbReference type="Proteomes" id="UP000033640">
    <property type="component" value="Unassembled WGS sequence"/>
</dbReference>
<proteinExistence type="predicted"/>
<keyword evidence="1 4" id="KW-0808">Transferase</keyword>
<dbReference type="PATRIC" id="fig|82380.11.peg.2668"/>
<evidence type="ECO:0000256" key="1">
    <source>
        <dbReference type="ARBA" id="ARBA00022679"/>
    </source>
</evidence>
<dbReference type="InterPro" id="IPR050832">
    <property type="entry name" value="Bact_Acetyltransf"/>
</dbReference>
<dbReference type="GO" id="GO:0016747">
    <property type="term" value="F:acyltransferase activity, transferring groups other than amino-acyl groups"/>
    <property type="evidence" value="ECO:0007669"/>
    <property type="project" value="InterPro"/>
</dbReference>
<organism evidence="4 5">
    <name type="scientific">Microbacterium oxydans</name>
    <dbReference type="NCBI Taxonomy" id="82380"/>
    <lineage>
        <taxon>Bacteria</taxon>
        <taxon>Bacillati</taxon>
        <taxon>Actinomycetota</taxon>
        <taxon>Actinomycetes</taxon>
        <taxon>Micrococcales</taxon>
        <taxon>Microbacteriaceae</taxon>
        <taxon>Microbacterium</taxon>
    </lineage>
</organism>
<dbReference type="CDD" id="cd04301">
    <property type="entry name" value="NAT_SF"/>
    <property type="match status" value="1"/>
</dbReference>